<dbReference type="RefSeq" id="WP_272181569.1">
    <property type="nucleotide sequence ID" value="NZ_JAQOMS010000002.1"/>
</dbReference>
<evidence type="ECO:0000313" key="1">
    <source>
        <dbReference type="EMBL" id="MDC2890355.1"/>
    </source>
</evidence>
<gene>
    <name evidence="1" type="ORF">PN838_18325</name>
</gene>
<dbReference type="Proteomes" id="UP001528411">
    <property type="component" value="Unassembled WGS sequence"/>
</dbReference>
<dbReference type="PANTHER" id="PTHR32305">
    <property type="match status" value="1"/>
</dbReference>
<sequence>MVSQSIYDPWGKSTTLYTDSEFSSFNSLVPTERGYTSHRMMDDLNIIHMNGRIYDPTLGRFLQADPFIQAPENTQNYNRYSYVLNNPMSYTDPSGYFFSSFRRGLIKAATKVFGKDVVNIVGSTVSAVYGGGWGAAAWTYEYNRAMGVPPSGALRAAAVAGASAYTFQQIGDYYSSAGASNVAAVEAGQMSASGLTNFGGNMLTSGQIAGQIASHAFAGGTLSVLGGGKFGHGFVSAGFTKGVGTSLNTHYYNGPISGTIINMTVGGTASVITGGKFGNGAMTAMYQSLFNEYGKGGLEGLTSAAAREMAMWKKSINSLFGGNDVTTIQGQMAIKHNVKMAAVSVADTSVSALNTAGEYAGYCPLAPCQAVSWGAAGIDYMYNDRVGGLWGNTLAGFAEHYMDTRFRYVPSPLKDWGQAQVQGAISEYTSKKINGG</sequence>
<dbReference type="InterPro" id="IPR050708">
    <property type="entry name" value="T6SS_VgrG/RHS"/>
</dbReference>
<protein>
    <submittedName>
        <fullName evidence="1">RHS repeat-associated core domain-containing protein</fullName>
    </submittedName>
</protein>
<dbReference type="NCBIfam" id="TIGR03696">
    <property type="entry name" value="Rhs_assc_core"/>
    <property type="match status" value="1"/>
</dbReference>
<proteinExistence type="predicted"/>
<name>A0ABT5FFM1_9GAMM</name>
<comment type="caution">
    <text evidence="1">The sequence shown here is derived from an EMBL/GenBank/DDBJ whole genome shotgun (WGS) entry which is preliminary data.</text>
</comment>
<dbReference type="PANTHER" id="PTHR32305:SF15">
    <property type="entry name" value="PROTEIN RHSA-RELATED"/>
    <property type="match status" value="1"/>
</dbReference>
<organism evidence="1 2">
    <name type="scientific">Psychrosphaera algicola</name>
    <dbReference type="NCBI Taxonomy" id="3023714"/>
    <lineage>
        <taxon>Bacteria</taxon>
        <taxon>Pseudomonadati</taxon>
        <taxon>Pseudomonadota</taxon>
        <taxon>Gammaproteobacteria</taxon>
        <taxon>Alteromonadales</taxon>
        <taxon>Pseudoalteromonadaceae</taxon>
        <taxon>Psychrosphaera</taxon>
    </lineage>
</organism>
<dbReference type="Gene3D" id="2.180.10.10">
    <property type="entry name" value="RHS repeat-associated core"/>
    <property type="match status" value="1"/>
</dbReference>
<dbReference type="EMBL" id="JAQOMS010000002">
    <property type="protein sequence ID" value="MDC2890355.1"/>
    <property type="molecule type" value="Genomic_DNA"/>
</dbReference>
<keyword evidence="2" id="KW-1185">Reference proteome</keyword>
<accession>A0ABT5FFM1</accession>
<reference evidence="1 2" key="1">
    <citation type="submission" date="2023-01" db="EMBL/GenBank/DDBJ databases">
        <title>Psychrosphaera sp. nov., isolated from marine algae.</title>
        <authorList>
            <person name="Bayburt H."/>
            <person name="Choi B.J."/>
            <person name="Kim J.M."/>
            <person name="Choi D.G."/>
            <person name="Jeon C.O."/>
        </authorList>
    </citation>
    <scope>NUCLEOTIDE SEQUENCE [LARGE SCALE GENOMIC DNA]</scope>
    <source>
        <strain evidence="1 2">G1-22</strain>
    </source>
</reference>
<dbReference type="InterPro" id="IPR022385">
    <property type="entry name" value="Rhs_assc_core"/>
</dbReference>
<evidence type="ECO:0000313" key="2">
    <source>
        <dbReference type="Proteomes" id="UP001528411"/>
    </source>
</evidence>